<protein>
    <recommendedName>
        <fullName evidence="4">MARVEL domain-containing protein</fullName>
    </recommendedName>
</protein>
<feature type="transmembrane region" description="Helical" evidence="1">
    <location>
        <begin position="30"/>
        <end position="50"/>
    </location>
</feature>
<dbReference type="EMBL" id="ML213615">
    <property type="protein sequence ID" value="TFK36174.1"/>
    <property type="molecule type" value="Genomic_DNA"/>
</dbReference>
<keyword evidence="3" id="KW-1185">Reference proteome</keyword>
<name>A0A5C3LSQ7_9AGAR</name>
<keyword evidence="1" id="KW-1133">Transmembrane helix</keyword>
<feature type="transmembrane region" description="Helical" evidence="1">
    <location>
        <begin position="146"/>
        <end position="170"/>
    </location>
</feature>
<evidence type="ECO:0000256" key="1">
    <source>
        <dbReference type="SAM" id="Phobius"/>
    </source>
</evidence>
<dbReference type="Proteomes" id="UP000308652">
    <property type="component" value="Unassembled WGS sequence"/>
</dbReference>
<sequence>MTDAASTSGSGDQPRFTWKRFLGALRDCRTYYGFSLFFAILNLILAIMLLSRVPAKIESLLFGLTVLGTILAFAHFVTLCLLLQRRMEQRYGKYPRDPTIKDIACALGVAGLFILSGICLTVVLPSRCYSGDNEHRALLGKLTCNLFTTMSAFSWFGTLLMLIASVTIFLDIREANELAKQPPPVFPAGANPMVMKWLSRSDTLASVGDVERQ</sequence>
<gene>
    <name evidence="2" type="ORF">BDQ12DRAFT_686962</name>
</gene>
<accession>A0A5C3LSQ7</accession>
<reference evidence="2 3" key="1">
    <citation type="journal article" date="2019" name="Nat. Ecol. Evol.">
        <title>Megaphylogeny resolves global patterns of mushroom evolution.</title>
        <authorList>
            <person name="Varga T."/>
            <person name="Krizsan K."/>
            <person name="Foldi C."/>
            <person name="Dima B."/>
            <person name="Sanchez-Garcia M."/>
            <person name="Sanchez-Ramirez S."/>
            <person name="Szollosi G.J."/>
            <person name="Szarkandi J.G."/>
            <person name="Papp V."/>
            <person name="Albert L."/>
            <person name="Andreopoulos W."/>
            <person name="Angelini C."/>
            <person name="Antonin V."/>
            <person name="Barry K.W."/>
            <person name="Bougher N.L."/>
            <person name="Buchanan P."/>
            <person name="Buyck B."/>
            <person name="Bense V."/>
            <person name="Catcheside P."/>
            <person name="Chovatia M."/>
            <person name="Cooper J."/>
            <person name="Damon W."/>
            <person name="Desjardin D."/>
            <person name="Finy P."/>
            <person name="Geml J."/>
            <person name="Haridas S."/>
            <person name="Hughes K."/>
            <person name="Justo A."/>
            <person name="Karasinski D."/>
            <person name="Kautmanova I."/>
            <person name="Kiss B."/>
            <person name="Kocsube S."/>
            <person name="Kotiranta H."/>
            <person name="LaButti K.M."/>
            <person name="Lechner B.E."/>
            <person name="Liimatainen K."/>
            <person name="Lipzen A."/>
            <person name="Lukacs Z."/>
            <person name="Mihaltcheva S."/>
            <person name="Morgado L.N."/>
            <person name="Niskanen T."/>
            <person name="Noordeloos M.E."/>
            <person name="Ohm R.A."/>
            <person name="Ortiz-Santana B."/>
            <person name="Ovrebo C."/>
            <person name="Racz N."/>
            <person name="Riley R."/>
            <person name="Savchenko A."/>
            <person name="Shiryaev A."/>
            <person name="Soop K."/>
            <person name="Spirin V."/>
            <person name="Szebenyi C."/>
            <person name="Tomsovsky M."/>
            <person name="Tulloss R.E."/>
            <person name="Uehling J."/>
            <person name="Grigoriev I.V."/>
            <person name="Vagvolgyi C."/>
            <person name="Papp T."/>
            <person name="Martin F.M."/>
            <person name="Miettinen O."/>
            <person name="Hibbett D.S."/>
            <person name="Nagy L.G."/>
        </authorList>
    </citation>
    <scope>NUCLEOTIDE SEQUENCE [LARGE SCALE GENOMIC DNA]</scope>
    <source>
        <strain evidence="2 3">CBS 166.37</strain>
    </source>
</reference>
<feature type="transmembrane region" description="Helical" evidence="1">
    <location>
        <begin position="103"/>
        <end position="126"/>
    </location>
</feature>
<dbReference type="OrthoDB" id="2916447at2759"/>
<evidence type="ECO:0008006" key="4">
    <source>
        <dbReference type="Google" id="ProtNLM"/>
    </source>
</evidence>
<proteinExistence type="predicted"/>
<evidence type="ECO:0000313" key="3">
    <source>
        <dbReference type="Proteomes" id="UP000308652"/>
    </source>
</evidence>
<feature type="transmembrane region" description="Helical" evidence="1">
    <location>
        <begin position="62"/>
        <end position="83"/>
    </location>
</feature>
<evidence type="ECO:0000313" key="2">
    <source>
        <dbReference type="EMBL" id="TFK36174.1"/>
    </source>
</evidence>
<keyword evidence="1" id="KW-0812">Transmembrane</keyword>
<keyword evidence="1" id="KW-0472">Membrane</keyword>
<organism evidence="2 3">
    <name type="scientific">Crucibulum laeve</name>
    <dbReference type="NCBI Taxonomy" id="68775"/>
    <lineage>
        <taxon>Eukaryota</taxon>
        <taxon>Fungi</taxon>
        <taxon>Dikarya</taxon>
        <taxon>Basidiomycota</taxon>
        <taxon>Agaricomycotina</taxon>
        <taxon>Agaricomycetes</taxon>
        <taxon>Agaricomycetidae</taxon>
        <taxon>Agaricales</taxon>
        <taxon>Agaricineae</taxon>
        <taxon>Nidulariaceae</taxon>
        <taxon>Crucibulum</taxon>
    </lineage>
</organism>
<dbReference type="AlphaFoldDB" id="A0A5C3LSQ7"/>
<dbReference type="STRING" id="68775.A0A5C3LSQ7"/>